<comment type="caution">
    <text evidence="1">The sequence shown here is derived from an EMBL/GenBank/DDBJ whole genome shotgun (WGS) entry which is preliminary data.</text>
</comment>
<dbReference type="EMBL" id="JAVCQK010000826">
    <property type="protein sequence ID" value="MFH7519391.1"/>
    <property type="molecule type" value="Genomic_DNA"/>
</dbReference>
<organism evidence="1 2">
    <name type="scientific">Pseudomonas syringae pv. tagetis</name>
    <dbReference type="NCBI Taxonomy" id="129140"/>
    <lineage>
        <taxon>Bacteria</taxon>
        <taxon>Pseudomonadati</taxon>
        <taxon>Pseudomonadota</taxon>
        <taxon>Gammaproteobacteria</taxon>
        <taxon>Pseudomonadales</taxon>
        <taxon>Pseudomonadaceae</taxon>
        <taxon>Pseudomonas</taxon>
    </lineage>
</organism>
<evidence type="ECO:0000313" key="2">
    <source>
        <dbReference type="Proteomes" id="UP001610657"/>
    </source>
</evidence>
<evidence type="ECO:0000313" key="1">
    <source>
        <dbReference type="EMBL" id="MFH7519391.1"/>
    </source>
</evidence>
<dbReference type="InterPro" id="IPR003719">
    <property type="entry name" value="Phenazine_PhzF-like"/>
</dbReference>
<proteinExistence type="predicted"/>
<name>A0ABW7NWW2_9PSED</name>
<dbReference type="SUPFAM" id="SSF54506">
    <property type="entry name" value="Diaminopimelate epimerase-like"/>
    <property type="match status" value="1"/>
</dbReference>
<dbReference type="Pfam" id="PF02567">
    <property type="entry name" value="PhzC-PhzF"/>
    <property type="match status" value="1"/>
</dbReference>
<gene>
    <name evidence="1" type="ORF">RA271_30440</name>
</gene>
<accession>A0ABW7NWW2</accession>
<feature type="non-terminal residue" evidence="1">
    <location>
        <position position="58"/>
    </location>
</feature>
<dbReference type="Proteomes" id="UP001610657">
    <property type="component" value="Unassembled WGS sequence"/>
</dbReference>
<reference evidence="1 2" key="1">
    <citation type="submission" date="2023-08" db="EMBL/GenBank/DDBJ databases">
        <title>Genomic and mutational analysis of Pseudomonas syringae pv. tagetis EB037 pathogenicity on sunflower.</title>
        <authorList>
            <person name="Maul J.E."/>
        </authorList>
    </citation>
    <scope>NUCLEOTIDE SEQUENCE [LARGE SCALE GENOMIC DNA]</scope>
    <source>
        <strain evidence="1 2">EB037_T1</strain>
    </source>
</reference>
<sequence length="58" mass="6451">MPGPEALKRTFDFKQLDVFTDQPLHGNPLAVLLGAEGLSEEQMAAFARWTNLSETTFL</sequence>
<dbReference type="RefSeq" id="WP_395578045.1">
    <property type="nucleotide sequence ID" value="NZ_JAVCQK010000826.1"/>
</dbReference>
<dbReference type="Gene3D" id="3.10.310.10">
    <property type="entry name" value="Diaminopimelate Epimerase, Chain A, domain 1"/>
    <property type="match status" value="1"/>
</dbReference>
<keyword evidence="2" id="KW-1185">Reference proteome</keyword>
<protein>
    <submittedName>
        <fullName evidence="1">PhzF family phenazine biosynthesis protein</fullName>
    </submittedName>
</protein>